<reference evidence="2" key="1">
    <citation type="journal article" date="2021" name="Microbiol. Resour. Announc.">
        <title>LGAAP: Leishmaniinae Genome Assembly and Annotation Pipeline.</title>
        <authorList>
            <person name="Almutairi H."/>
            <person name="Urbaniak M.D."/>
            <person name="Bates M.D."/>
            <person name="Jariyapan N."/>
            <person name="Kwakye-Nuako G."/>
            <person name="Thomaz-Soccol V."/>
            <person name="Al-Salem W.S."/>
            <person name="Dillon R.J."/>
            <person name="Bates P.A."/>
            <person name="Gatherer D."/>
        </authorList>
    </citation>
    <scope>NUCLEOTIDE SEQUENCE [LARGE SCALE GENOMIC DNA]</scope>
</reference>
<name>A0A836HIK1_9TRYP</name>
<comment type="caution">
    <text evidence="1">The sequence shown here is derived from an EMBL/GenBank/DDBJ whole genome shotgun (WGS) entry which is preliminary data.</text>
</comment>
<dbReference type="KEGG" id="lmat:92515623"/>
<dbReference type="Proteomes" id="UP000673552">
    <property type="component" value="Unassembled WGS sequence"/>
</dbReference>
<dbReference type="EMBL" id="JAFEUZ010000016">
    <property type="protein sequence ID" value="KAG5481953.1"/>
    <property type="molecule type" value="Genomic_DNA"/>
</dbReference>
<proteinExistence type="predicted"/>
<dbReference type="AlphaFoldDB" id="A0A836HIK1"/>
<sequence length="204" mass="22540">MPDWPEVKDTLVAYLAAQIRLLAALAHGDGCASNRRFILEWVPRAVLVEAVRSEALPRHLRSALLELFAKVLLDVDGALNLREQIRSIRCLVSQPGSAAAYEAAHGPIERKRLNGLSRGDMAGSAAALQRYFREYFHVDHPTSREELQDELAPAVGIYAFFRACHDMHFLTAARSRYSSGDGGISTEDVARCSGLLWDVDVDHG</sequence>
<dbReference type="RefSeq" id="XP_067179746.1">
    <property type="nucleotide sequence ID" value="XM_067323111.1"/>
</dbReference>
<evidence type="ECO:0000313" key="2">
    <source>
        <dbReference type="Proteomes" id="UP000673552"/>
    </source>
</evidence>
<protein>
    <submittedName>
        <fullName evidence="1">Uncharacterized protein</fullName>
    </submittedName>
</protein>
<gene>
    <name evidence="1" type="ORF">LSCM1_05665</name>
</gene>
<accession>A0A836HIK1</accession>
<dbReference type="OrthoDB" id="10497699at2759"/>
<dbReference type="GeneID" id="92515623"/>
<organism evidence="1 2">
    <name type="scientific">Leishmania martiniquensis</name>
    <dbReference type="NCBI Taxonomy" id="1580590"/>
    <lineage>
        <taxon>Eukaryota</taxon>
        <taxon>Discoba</taxon>
        <taxon>Euglenozoa</taxon>
        <taxon>Kinetoplastea</taxon>
        <taxon>Metakinetoplastina</taxon>
        <taxon>Trypanosomatida</taxon>
        <taxon>Trypanosomatidae</taxon>
        <taxon>Leishmaniinae</taxon>
        <taxon>Leishmania</taxon>
    </lineage>
</organism>
<evidence type="ECO:0000313" key="1">
    <source>
        <dbReference type="EMBL" id="KAG5481953.1"/>
    </source>
</evidence>
<keyword evidence="2" id="KW-1185">Reference proteome</keyword>
<reference evidence="2" key="2">
    <citation type="journal article" date="2021" name="Sci. Data">
        <title>Chromosome-scale genome sequencing, assembly and annotation of six genomes from subfamily Leishmaniinae.</title>
        <authorList>
            <person name="Almutairi H."/>
            <person name="Urbaniak M.D."/>
            <person name="Bates M.D."/>
            <person name="Jariyapan N."/>
            <person name="Kwakye-Nuako G."/>
            <person name="Thomaz Soccol V."/>
            <person name="Al-Salem W.S."/>
            <person name="Dillon R.J."/>
            <person name="Bates P.A."/>
            <person name="Gatherer D."/>
        </authorList>
    </citation>
    <scope>NUCLEOTIDE SEQUENCE [LARGE SCALE GENOMIC DNA]</scope>
</reference>